<protein>
    <submittedName>
        <fullName evidence="1">Uncharacterized protein</fullName>
    </submittedName>
</protein>
<organism evidence="1">
    <name type="scientific">Rhizophora mucronata</name>
    <name type="common">Asiatic mangrove</name>
    <dbReference type="NCBI Taxonomy" id="61149"/>
    <lineage>
        <taxon>Eukaryota</taxon>
        <taxon>Viridiplantae</taxon>
        <taxon>Streptophyta</taxon>
        <taxon>Embryophyta</taxon>
        <taxon>Tracheophyta</taxon>
        <taxon>Spermatophyta</taxon>
        <taxon>Magnoliopsida</taxon>
        <taxon>eudicotyledons</taxon>
        <taxon>Gunneridae</taxon>
        <taxon>Pentapetalae</taxon>
        <taxon>rosids</taxon>
        <taxon>fabids</taxon>
        <taxon>Malpighiales</taxon>
        <taxon>Rhizophoraceae</taxon>
        <taxon>Rhizophora</taxon>
    </lineage>
</organism>
<reference evidence="1" key="1">
    <citation type="submission" date="2018-02" db="EMBL/GenBank/DDBJ databases">
        <title>Rhizophora mucronata_Transcriptome.</title>
        <authorList>
            <person name="Meera S.P."/>
            <person name="Sreeshan A."/>
            <person name="Augustine A."/>
        </authorList>
    </citation>
    <scope>NUCLEOTIDE SEQUENCE</scope>
    <source>
        <tissue evidence="1">Leaf</tissue>
    </source>
</reference>
<name>A0A2P2K1B1_RHIMU</name>
<dbReference type="EMBL" id="GGEC01019016">
    <property type="protein sequence ID" value="MBW99499.1"/>
    <property type="molecule type" value="Transcribed_RNA"/>
</dbReference>
<dbReference type="AlphaFoldDB" id="A0A2P2K1B1"/>
<proteinExistence type="predicted"/>
<sequence>MPRAFKGLHIKRTSAAFSWDDTRNRRNGLANDSPFFSFLAIVSAAIETIHEIWLMEQEDPLVSNISPPAE</sequence>
<evidence type="ECO:0000313" key="1">
    <source>
        <dbReference type="EMBL" id="MBW99499.1"/>
    </source>
</evidence>
<accession>A0A2P2K1B1</accession>